<proteinExistence type="predicted"/>
<reference evidence="1" key="1">
    <citation type="submission" date="2022-10" db="EMBL/GenBank/DDBJ databases">
        <title>Genome sequences of endogenous nimaviruses in decapod crustaceans.</title>
        <authorList>
            <person name="Kawato S."/>
            <person name="Nozaki R."/>
            <person name="Kondo H."/>
            <person name="Hirono I."/>
        </authorList>
    </citation>
    <scope>NUCLEOTIDE SEQUENCE</scope>
    <source>
        <strain evidence="1">Ube2021</strain>
    </source>
</reference>
<accession>A0A9C7C083</accession>
<sequence length="492" mass="56093">MKPIGSQIAPLSMSYYTLYHVIRFFMSFKERLQDVVSLKRKRREETSMTDEKYAERYVTRWTESMPSVRIMESDLAVYHTEKVLVPVVKQTNDRCIEHSEDTSPGHRVILYDIMKCCSADEQNHLFHTGSVNERNEERFPEDSHFFIRAKESVPLPVRLRRIDFYRPDTTGAVFFSNGSNKDQTNYHHDGLVVHPNYNFIGEYSSEIGSSIRVYNSTDRMLSYGTYYGKAETSPVSVLFEHLQPGVKFEPVTVNGFPSKIVVPPNGHISYPLVYAKHISQTPKAINDSCLFYTSIGACDIPEGLFFQDILDREYKISIFNITGQSREIIFREGEDEDAGDNFLGYVVKLPNRNFTNLTGQSENTKNAVIDLSRVKTHTSFLFKATEQIDIEPGTSEIMHLNSVKLIGNPLINDVDESRAVMKYVKLVSLIKGMKVLSPFLEYRLYNTGQDIEVSVFNANSNTLNVKLSEYAIGGLVCEALVLSRMDYAGVRL</sequence>
<dbReference type="EMBL" id="LC738880">
    <property type="protein sequence ID" value="BDT63059.1"/>
    <property type="molecule type" value="Genomic_DNA"/>
</dbReference>
<protein>
    <submittedName>
        <fullName evidence="1">Wsv526-like protein</fullName>
    </submittedName>
</protein>
<evidence type="ECO:0000313" key="1">
    <source>
        <dbReference type="EMBL" id="BDT63059.1"/>
    </source>
</evidence>
<organism evidence="1">
    <name type="scientific">Trachysalambria curvirostris nimavirus</name>
    <dbReference type="NCBI Taxonomy" id="2984282"/>
    <lineage>
        <taxon>Viruses</taxon>
        <taxon>Viruses incertae sedis</taxon>
        <taxon>Naldaviricetes</taxon>
        <taxon>Nimaviridae</taxon>
    </lineage>
</organism>
<name>A0A9C7C083_9VIRU</name>